<sequence>MPSFATRFKAAIKKMDMQASKEFLAELKVLTHVHHLNLVRLIGYCVEGSLFLVYEYIENGNLSQHLRGTGKDPLSWAARVQIALDSARGLEYIHEHTVPVYIHRDVKSANILIDKNFRGKVADFGLTKLTEYGSSSLQTRLVGTFGYMPPEYLYDKFISSVLVKLMALIVDASTLLDHEGLVRDFQKNRYAGFKHNLRKEGKSYAYATRIKDFTWKSQEKLSSGHEPHKDHKHGREFKESSRMTISIKEEEMAWVKASYVGFVRNAEELN</sequence>
<keyword evidence="7" id="KW-1015">Disulfide bond</keyword>
<dbReference type="PANTHER" id="PTHR46204">
    <property type="entry name" value="CHITIN ELICITOR RECEPTOR KINASE 1-RELATED"/>
    <property type="match status" value="1"/>
</dbReference>
<evidence type="ECO:0000313" key="10">
    <source>
        <dbReference type="EMBL" id="CAI8612338.1"/>
    </source>
</evidence>
<evidence type="ECO:0000259" key="9">
    <source>
        <dbReference type="PROSITE" id="PS50011"/>
    </source>
</evidence>
<evidence type="ECO:0000313" key="11">
    <source>
        <dbReference type="Proteomes" id="UP001157006"/>
    </source>
</evidence>
<comment type="subcellular location">
    <subcellularLocation>
        <location evidence="1">Cell membrane</location>
        <topology evidence="1">Single-pass membrane protein</topology>
    </subcellularLocation>
</comment>
<keyword evidence="5" id="KW-1133">Transmembrane helix</keyword>
<dbReference type="GO" id="GO:0045087">
    <property type="term" value="P:innate immune response"/>
    <property type="evidence" value="ECO:0007669"/>
    <property type="project" value="InterPro"/>
</dbReference>
<evidence type="ECO:0000256" key="5">
    <source>
        <dbReference type="ARBA" id="ARBA00022989"/>
    </source>
</evidence>
<dbReference type="GO" id="GO:0005886">
    <property type="term" value="C:plasma membrane"/>
    <property type="evidence" value="ECO:0007669"/>
    <property type="project" value="UniProtKB-SubCell"/>
</dbReference>
<keyword evidence="3" id="KW-0812">Transmembrane</keyword>
<protein>
    <recommendedName>
        <fullName evidence="9">Protein kinase domain-containing protein</fullName>
    </recommendedName>
</protein>
<dbReference type="SUPFAM" id="SSF56112">
    <property type="entry name" value="Protein kinase-like (PK-like)"/>
    <property type="match status" value="1"/>
</dbReference>
<evidence type="ECO:0000256" key="6">
    <source>
        <dbReference type="ARBA" id="ARBA00023136"/>
    </source>
</evidence>
<organism evidence="10 11">
    <name type="scientific">Vicia faba</name>
    <name type="common">Broad bean</name>
    <name type="synonym">Faba vulgaris</name>
    <dbReference type="NCBI Taxonomy" id="3906"/>
    <lineage>
        <taxon>Eukaryota</taxon>
        <taxon>Viridiplantae</taxon>
        <taxon>Streptophyta</taxon>
        <taxon>Embryophyta</taxon>
        <taxon>Tracheophyta</taxon>
        <taxon>Spermatophyta</taxon>
        <taxon>Magnoliopsida</taxon>
        <taxon>eudicotyledons</taxon>
        <taxon>Gunneridae</taxon>
        <taxon>Pentapetalae</taxon>
        <taxon>rosids</taxon>
        <taxon>fabids</taxon>
        <taxon>Fabales</taxon>
        <taxon>Fabaceae</taxon>
        <taxon>Papilionoideae</taxon>
        <taxon>50 kb inversion clade</taxon>
        <taxon>NPAAA clade</taxon>
        <taxon>Hologalegina</taxon>
        <taxon>IRL clade</taxon>
        <taxon>Fabeae</taxon>
        <taxon>Vicia</taxon>
    </lineage>
</organism>
<dbReference type="PROSITE" id="PS00108">
    <property type="entry name" value="PROTEIN_KINASE_ST"/>
    <property type="match status" value="1"/>
</dbReference>
<dbReference type="InterPro" id="IPR001245">
    <property type="entry name" value="Ser-Thr/Tyr_kinase_cat_dom"/>
</dbReference>
<accession>A0AAV1ARA0</accession>
<dbReference type="Proteomes" id="UP001157006">
    <property type="component" value="Chromosome 5"/>
</dbReference>
<dbReference type="GO" id="GO:0019199">
    <property type="term" value="F:transmembrane receptor protein kinase activity"/>
    <property type="evidence" value="ECO:0007669"/>
    <property type="project" value="InterPro"/>
</dbReference>
<dbReference type="PROSITE" id="PS50011">
    <property type="entry name" value="PROTEIN_KINASE_DOM"/>
    <property type="match status" value="1"/>
</dbReference>
<keyword evidence="6" id="KW-0472">Membrane</keyword>
<dbReference type="InterPro" id="IPR044812">
    <property type="entry name" value="CERK1/LYK3-like"/>
</dbReference>
<reference evidence="10 11" key="1">
    <citation type="submission" date="2023-01" db="EMBL/GenBank/DDBJ databases">
        <authorList>
            <person name="Kreplak J."/>
        </authorList>
    </citation>
    <scope>NUCLEOTIDE SEQUENCE [LARGE SCALE GENOMIC DNA]</scope>
</reference>
<dbReference type="InterPro" id="IPR008271">
    <property type="entry name" value="Ser/Thr_kinase_AS"/>
</dbReference>
<dbReference type="PANTHER" id="PTHR46204:SF30">
    <property type="entry name" value="CHITIN ELICITOR RECEPTOR KINASE 1"/>
    <property type="match status" value="1"/>
</dbReference>
<name>A0AAV1ARA0_VICFA</name>
<dbReference type="InterPro" id="IPR011009">
    <property type="entry name" value="Kinase-like_dom_sf"/>
</dbReference>
<dbReference type="GO" id="GO:0005524">
    <property type="term" value="F:ATP binding"/>
    <property type="evidence" value="ECO:0007669"/>
    <property type="project" value="InterPro"/>
</dbReference>
<evidence type="ECO:0000256" key="4">
    <source>
        <dbReference type="ARBA" id="ARBA00022729"/>
    </source>
</evidence>
<keyword evidence="11" id="KW-1185">Reference proteome</keyword>
<keyword evidence="2" id="KW-1003">Cell membrane</keyword>
<proteinExistence type="predicted"/>
<feature type="region of interest" description="Disordered" evidence="8">
    <location>
        <begin position="218"/>
        <end position="237"/>
    </location>
</feature>
<keyword evidence="4" id="KW-0732">Signal</keyword>
<gene>
    <name evidence="10" type="ORF">VFH_V029560</name>
</gene>
<dbReference type="SMART" id="SM00220">
    <property type="entry name" value="S_TKc"/>
    <property type="match status" value="1"/>
</dbReference>
<feature type="domain" description="Protein kinase" evidence="9">
    <location>
        <begin position="1"/>
        <end position="270"/>
    </location>
</feature>
<dbReference type="Pfam" id="PF07714">
    <property type="entry name" value="PK_Tyr_Ser-Thr"/>
    <property type="match status" value="1"/>
</dbReference>
<evidence type="ECO:0000256" key="1">
    <source>
        <dbReference type="ARBA" id="ARBA00004162"/>
    </source>
</evidence>
<dbReference type="Gene3D" id="1.10.510.10">
    <property type="entry name" value="Transferase(Phosphotransferase) domain 1"/>
    <property type="match status" value="1"/>
</dbReference>
<feature type="compositionally biased region" description="Basic and acidic residues" evidence="8">
    <location>
        <begin position="218"/>
        <end position="229"/>
    </location>
</feature>
<evidence type="ECO:0000256" key="3">
    <source>
        <dbReference type="ARBA" id="ARBA00022692"/>
    </source>
</evidence>
<evidence type="ECO:0000256" key="7">
    <source>
        <dbReference type="ARBA" id="ARBA00023157"/>
    </source>
</evidence>
<evidence type="ECO:0000256" key="2">
    <source>
        <dbReference type="ARBA" id="ARBA00022475"/>
    </source>
</evidence>
<dbReference type="InterPro" id="IPR000719">
    <property type="entry name" value="Prot_kinase_dom"/>
</dbReference>
<dbReference type="EMBL" id="OX451740">
    <property type="protein sequence ID" value="CAI8612338.1"/>
    <property type="molecule type" value="Genomic_DNA"/>
</dbReference>
<evidence type="ECO:0000256" key="8">
    <source>
        <dbReference type="SAM" id="MobiDB-lite"/>
    </source>
</evidence>
<dbReference type="AlphaFoldDB" id="A0AAV1ARA0"/>